<organism evidence="4 5">
    <name type="scientific">Saccharomycopsis crataegensis</name>
    <dbReference type="NCBI Taxonomy" id="43959"/>
    <lineage>
        <taxon>Eukaryota</taxon>
        <taxon>Fungi</taxon>
        <taxon>Dikarya</taxon>
        <taxon>Ascomycota</taxon>
        <taxon>Saccharomycotina</taxon>
        <taxon>Saccharomycetes</taxon>
        <taxon>Saccharomycopsidaceae</taxon>
        <taxon>Saccharomycopsis</taxon>
    </lineage>
</organism>
<evidence type="ECO:0000313" key="5">
    <source>
        <dbReference type="Proteomes" id="UP001360560"/>
    </source>
</evidence>
<evidence type="ECO:0000256" key="2">
    <source>
        <dbReference type="SAM" id="SignalP"/>
    </source>
</evidence>
<reference evidence="4 5" key="1">
    <citation type="journal article" date="2023" name="Elife">
        <title>Identification of key yeast species and microbe-microbe interactions impacting larval growth of Drosophila in the wild.</title>
        <authorList>
            <person name="Mure A."/>
            <person name="Sugiura Y."/>
            <person name="Maeda R."/>
            <person name="Honda K."/>
            <person name="Sakurai N."/>
            <person name="Takahashi Y."/>
            <person name="Watada M."/>
            <person name="Katoh T."/>
            <person name="Gotoh A."/>
            <person name="Gotoh Y."/>
            <person name="Taniguchi I."/>
            <person name="Nakamura K."/>
            <person name="Hayashi T."/>
            <person name="Katayama T."/>
            <person name="Uemura T."/>
            <person name="Hattori Y."/>
        </authorList>
    </citation>
    <scope>NUCLEOTIDE SEQUENCE [LARGE SCALE GENOMIC DNA]</scope>
    <source>
        <strain evidence="4 5">SC-9</strain>
    </source>
</reference>
<feature type="transmembrane region" description="Helical" evidence="1">
    <location>
        <begin position="600"/>
        <end position="621"/>
    </location>
</feature>
<dbReference type="RefSeq" id="XP_064851484.1">
    <property type="nucleotide sequence ID" value="XM_064995412.1"/>
</dbReference>
<dbReference type="EMBL" id="BTFZ01000002">
    <property type="protein sequence ID" value="GMM34484.1"/>
    <property type="molecule type" value="Genomic_DNA"/>
</dbReference>
<name>A0AAV5QJ80_9ASCO</name>
<protein>
    <recommendedName>
        <fullName evidence="3">TRP C-terminal domain-containing protein</fullName>
    </recommendedName>
</protein>
<gene>
    <name evidence="4" type="ORF">DASC09_018090</name>
</gene>
<comment type="caution">
    <text evidence="4">The sequence shown here is derived from an EMBL/GenBank/DDBJ whole genome shotgun (WGS) entry which is preliminary data.</text>
</comment>
<feature type="transmembrane region" description="Helical" evidence="1">
    <location>
        <begin position="534"/>
        <end position="552"/>
    </location>
</feature>
<dbReference type="GO" id="GO:0055085">
    <property type="term" value="P:transmembrane transport"/>
    <property type="evidence" value="ECO:0007669"/>
    <property type="project" value="TreeGrafter"/>
</dbReference>
<keyword evidence="2" id="KW-0732">Signal</keyword>
<feature type="transmembrane region" description="Helical" evidence="1">
    <location>
        <begin position="410"/>
        <end position="436"/>
    </location>
</feature>
<dbReference type="PANTHER" id="PTHR31145:SF6">
    <property type="entry name" value="INTEGRAL MEMBRANE PROTEIN (AFU_ORTHOLOGUE AFUA_7G01610)"/>
    <property type="match status" value="1"/>
</dbReference>
<accession>A0AAV5QJ80</accession>
<feature type="chain" id="PRO_5043540230" description="TRP C-terminal domain-containing protein" evidence="2">
    <location>
        <begin position="23"/>
        <end position="971"/>
    </location>
</feature>
<dbReference type="InterPro" id="IPR010308">
    <property type="entry name" value="TRP_C"/>
</dbReference>
<dbReference type="Proteomes" id="UP001360560">
    <property type="component" value="Unassembled WGS sequence"/>
</dbReference>
<feature type="transmembrane region" description="Helical" evidence="1">
    <location>
        <begin position="224"/>
        <end position="246"/>
    </location>
</feature>
<dbReference type="GeneID" id="90072463"/>
<feature type="transmembrane region" description="Helical" evidence="1">
    <location>
        <begin position="558"/>
        <end position="580"/>
    </location>
</feature>
<dbReference type="GO" id="GO:0016020">
    <property type="term" value="C:membrane"/>
    <property type="evidence" value="ECO:0007669"/>
    <property type="project" value="TreeGrafter"/>
</dbReference>
<sequence>MYFVSIIISLLLSILLSTPVKGAQIKTHECPNVNSSDIYMNLPFLDAYYDPDDTGLIYYKVHAHLMANKMIQNISDINSTTNKYTTFHVEIDYPNGDQFSQYLRLCQHLVPVNPPTHPMNHSMNHSINHTMQPEYNEQAPNFTYLYDLIQQNPDSAIQDSVTSNPTVCPIVPNEPVDLTYIQNASRLSALTSFSIRFSVISNLENSTVIGCSESYITPELTSSVYIPMAVIVPVAYVTIVIVNLIGEYFSPYKESRMNCFLNKVSAICNKPYLNHLNPSAADFIQYIQFAFFNGGLNLLYPGYYQPFISLINWCALMSIDLADLHINYESNVDSHLYLDYYKDGLSGITIFTSDQLKGYGWRCFMVWSAIVVVLEILLCLTVTSICWIYHKRNQKDGWFFNQFWSKTLYFMIGKILYVYYSLFALPFLVLSLYQFFSFFHDGRHFEHLQVFSSIFGFILVLVWVTGLVWFLMRFVVNVKQFFVPRPYRLQQKHNEIYDYTNGITKQSKKLFTSVNNINMFSFIYYEYRPDRLHYIFYEYLLMFIRAVVISCIQNSGIAQVIIIIVLEVVALLLVLICNPYYSSSSVSSYKSSGKIFNKKFINAIMISVARVVVVFLNIPFIETLDFSERSRSYVGYVQLSIHGLIVIYFCIAIITTLIEILVSRRRSSATRKADNSQVYQTMAGKYIAGSRQSIGTRSSNVEVTGGSTTLIGDSKYNSRAMSRQSGSFVDGSLLDSPTFYRNTTKYSLEIEAPSPSAGNFVNNNDNDSSLELFENYNDDPYPPKKNVDYSVREADFYRNGFSTGYHGSTSEEEPESEIQNIWNKRDGNSNAVNPMKSVDGSDMDFSSVNQSNLVKNVKSFFKGFGGTFWHNSHEKIPQESGFQVNRPRQIVVRSSEDAEKVHTPNGSKVQDIEDDASAEDNDIFEGYSGIANPANPSSYISLTRNSSRGRLLQNKGYHRTIHEVPEESMHD</sequence>
<keyword evidence="1" id="KW-0472">Membrane</keyword>
<keyword evidence="1" id="KW-1133">Transmembrane helix</keyword>
<evidence type="ECO:0000259" key="3">
    <source>
        <dbReference type="Pfam" id="PF06011"/>
    </source>
</evidence>
<proteinExistence type="predicted"/>
<feature type="domain" description="TRP C-terminal" evidence="3">
    <location>
        <begin position="363"/>
        <end position="675"/>
    </location>
</feature>
<dbReference type="Pfam" id="PF06011">
    <property type="entry name" value="TRP"/>
    <property type="match status" value="1"/>
</dbReference>
<keyword evidence="5" id="KW-1185">Reference proteome</keyword>
<dbReference type="InterPro" id="IPR040241">
    <property type="entry name" value="TRP_Flc/Pkd2-like"/>
</dbReference>
<feature type="transmembrane region" description="Helical" evidence="1">
    <location>
        <begin position="641"/>
        <end position="662"/>
    </location>
</feature>
<feature type="signal peptide" evidence="2">
    <location>
        <begin position="1"/>
        <end position="22"/>
    </location>
</feature>
<evidence type="ECO:0000313" key="4">
    <source>
        <dbReference type="EMBL" id="GMM34484.1"/>
    </source>
</evidence>
<evidence type="ECO:0000256" key="1">
    <source>
        <dbReference type="SAM" id="Phobius"/>
    </source>
</evidence>
<feature type="transmembrane region" description="Helical" evidence="1">
    <location>
        <begin position="448"/>
        <end position="472"/>
    </location>
</feature>
<dbReference type="AlphaFoldDB" id="A0AAV5QJ80"/>
<keyword evidence="1" id="KW-0812">Transmembrane</keyword>
<feature type="transmembrane region" description="Helical" evidence="1">
    <location>
        <begin position="364"/>
        <end position="390"/>
    </location>
</feature>
<dbReference type="PANTHER" id="PTHR31145">
    <property type="entry name" value="INTEGRAL MEMBRANE PROTEIN (AFU_ORTHOLOGUE AFUA_7G01610)"/>
    <property type="match status" value="1"/>
</dbReference>